<name>A0A0B4EH65_PSEPS</name>
<gene>
    <name evidence="1" type="ORF">RM50_13905</name>
</gene>
<dbReference type="InterPro" id="IPR025329">
    <property type="entry name" value="DUF4235"/>
</dbReference>
<evidence type="ECO:0000313" key="2">
    <source>
        <dbReference type="Proteomes" id="UP000031196"/>
    </source>
</evidence>
<evidence type="ECO:0000313" key="1">
    <source>
        <dbReference type="EMBL" id="KIC65998.1"/>
    </source>
</evidence>
<dbReference type="Pfam" id="PF14019">
    <property type="entry name" value="DUF4235"/>
    <property type="match status" value="1"/>
</dbReference>
<dbReference type="AlphaFoldDB" id="A0A0B4EH65"/>
<dbReference type="EMBL" id="JWTB01000025">
    <property type="protein sequence ID" value="KIC65998.1"/>
    <property type="molecule type" value="Genomic_DNA"/>
</dbReference>
<dbReference type="RefSeq" id="WP_043453702.1">
    <property type="nucleotide sequence ID" value="NZ_JBFBKS010000003.1"/>
</dbReference>
<comment type="caution">
    <text evidence="1">The sequence shown here is derived from an EMBL/GenBank/DDBJ whole genome shotgun (WGS) entry which is preliminary data.</text>
</comment>
<protein>
    <recommendedName>
        <fullName evidence="3">DUF4235 domain-containing protein</fullName>
    </recommendedName>
</protein>
<reference evidence="1 2" key="1">
    <citation type="submission" date="2014-12" db="EMBL/GenBank/DDBJ databases">
        <title>Genome sequencing of Arthrobacter phenanthrenivorans SWC37.</title>
        <authorList>
            <person name="Tan P.W."/>
            <person name="Chan K.-G."/>
        </authorList>
    </citation>
    <scope>NUCLEOTIDE SEQUENCE [LARGE SCALE GENOMIC DNA]</scope>
    <source>
        <strain evidence="1 2">SWC37</strain>
    </source>
</reference>
<accession>A0A0B4EH65</accession>
<dbReference type="OrthoDB" id="3268522at2"/>
<evidence type="ECO:0008006" key="3">
    <source>
        <dbReference type="Google" id="ProtNLM"/>
    </source>
</evidence>
<sequence>MNLFIKLLGTGVSLGAGLAGTKLVNTIWEKTTGQKAPTGKNEDVPTSLRSALTFALISAAVSATIQVLANRGTQRAIARFAKTQDIV</sequence>
<organism evidence="1 2">
    <name type="scientific">Pseudarthrobacter phenanthrenivorans</name>
    <name type="common">Arthrobacter phenanthrenivorans</name>
    <dbReference type="NCBI Taxonomy" id="361575"/>
    <lineage>
        <taxon>Bacteria</taxon>
        <taxon>Bacillati</taxon>
        <taxon>Actinomycetota</taxon>
        <taxon>Actinomycetes</taxon>
        <taxon>Micrococcales</taxon>
        <taxon>Micrococcaceae</taxon>
        <taxon>Pseudarthrobacter</taxon>
    </lineage>
</organism>
<proteinExistence type="predicted"/>
<dbReference type="Proteomes" id="UP000031196">
    <property type="component" value="Unassembled WGS sequence"/>
</dbReference>